<feature type="region of interest" description="Disordered" evidence="18">
    <location>
        <begin position="1232"/>
        <end position="1305"/>
    </location>
</feature>
<dbReference type="InterPro" id="IPR011011">
    <property type="entry name" value="Znf_FYVE_PHD"/>
</dbReference>
<dbReference type="Proteomes" id="UP000261640">
    <property type="component" value="Unplaced"/>
</dbReference>
<keyword evidence="11" id="KW-0156">Chromatin regulator</keyword>
<dbReference type="InterPro" id="IPR000953">
    <property type="entry name" value="Chromo/chromo_shadow_dom"/>
</dbReference>
<feature type="compositionally biased region" description="Acidic residues" evidence="18">
    <location>
        <begin position="22"/>
        <end position="34"/>
    </location>
</feature>
<accession>A0A7N8Y3Q6</accession>
<dbReference type="SMART" id="SM00249">
    <property type="entry name" value="PHD"/>
    <property type="match status" value="1"/>
</dbReference>
<evidence type="ECO:0000313" key="23">
    <source>
        <dbReference type="Ensembl" id="ENSMAMP00000061798.1"/>
    </source>
</evidence>
<dbReference type="GO" id="GO:0016581">
    <property type="term" value="C:NuRD complex"/>
    <property type="evidence" value="ECO:0007669"/>
    <property type="project" value="TreeGrafter"/>
</dbReference>
<dbReference type="PROSITE" id="PS50013">
    <property type="entry name" value="CHROMO_2"/>
    <property type="match status" value="1"/>
</dbReference>
<dbReference type="GeneTree" id="ENSGT00940000155088"/>
<dbReference type="SUPFAM" id="SSF54160">
    <property type="entry name" value="Chromo domain-like"/>
    <property type="match status" value="1"/>
</dbReference>
<dbReference type="Pfam" id="PF00385">
    <property type="entry name" value="Chromo"/>
    <property type="match status" value="1"/>
</dbReference>
<feature type="compositionally biased region" description="Basic residues" evidence="18">
    <location>
        <begin position="599"/>
        <end position="610"/>
    </location>
</feature>
<evidence type="ECO:0000256" key="17">
    <source>
        <dbReference type="PROSITE-ProRule" id="PRU00146"/>
    </source>
</evidence>
<dbReference type="InterPro" id="IPR002464">
    <property type="entry name" value="DNA/RNA_helicase_DEAH_CS"/>
</dbReference>
<feature type="compositionally biased region" description="Basic residues" evidence="18">
    <location>
        <begin position="100"/>
        <end position="116"/>
    </location>
</feature>
<evidence type="ECO:0000259" key="21">
    <source>
        <dbReference type="PROSITE" id="PS51192"/>
    </source>
</evidence>
<evidence type="ECO:0000256" key="11">
    <source>
        <dbReference type="ARBA" id="ARBA00022853"/>
    </source>
</evidence>
<comment type="catalytic activity">
    <reaction evidence="16">
        <text>ATP + H2O = ADP + phosphate + H(+)</text>
        <dbReference type="Rhea" id="RHEA:13065"/>
        <dbReference type="ChEBI" id="CHEBI:15377"/>
        <dbReference type="ChEBI" id="CHEBI:15378"/>
        <dbReference type="ChEBI" id="CHEBI:30616"/>
        <dbReference type="ChEBI" id="CHEBI:43474"/>
        <dbReference type="ChEBI" id="CHEBI:456216"/>
    </reaction>
</comment>
<evidence type="ECO:0000256" key="4">
    <source>
        <dbReference type="ARBA" id="ARBA00022723"/>
    </source>
</evidence>
<feature type="compositionally biased region" description="Acidic residues" evidence="18">
    <location>
        <begin position="302"/>
        <end position="314"/>
    </location>
</feature>
<dbReference type="CDD" id="cd18662">
    <property type="entry name" value="CD2_tandem_CHD3-4_like"/>
    <property type="match status" value="1"/>
</dbReference>
<feature type="domain" description="PHD-type" evidence="20">
    <location>
        <begin position="351"/>
        <end position="398"/>
    </location>
</feature>
<dbReference type="GO" id="GO:0140658">
    <property type="term" value="F:ATP-dependent chromatin remodeler activity"/>
    <property type="evidence" value="ECO:0007669"/>
    <property type="project" value="TreeGrafter"/>
</dbReference>
<evidence type="ECO:0000256" key="6">
    <source>
        <dbReference type="ARBA" id="ARBA00022741"/>
    </source>
</evidence>
<feature type="domain" description="Helicase C-terminal" evidence="22">
    <location>
        <begin position="968"/>
        <end position="1117"/>
    </location>
</feature>
<dbReference type="PROSITE" id="PS51194">
    <property type="entry name" value="HELICASE_CTER"/>
    <property type="match status" value="1"/>
</dbReference>
<keyword evidence="3" id="KW-0597">Phosphoprotein</keyword>
<dbReference type="SMART" id="SM00298">
    <property type="entry name" value="CHROMO"/>
    <property type="match status" value="1"/>
</dbReference>
<evidence type="ECO:0000256" key="3">
    <source>
        <dbReference type="ARBA" id="ARBA00022553"/>
    </source>
</evidence>
<dbReference type="InterPro" id="IPR009463">
    <property type="entry name" value="DUF1087"/>
</dbReference>
<dbReference type="InterPro" id="IPR027417">
    <property type="entry name" value="P-loop_NTPase"/>
</dbReference>
<keyword evidence="7 17" id="KW-0863">Zinc-finger</keyword>
<dbReference type="SMART" id="SM01146">
    <property type="entry name" value="DUF1086"/>
    <property type="match status" value="1"/>
</dbReference>
<feature type="region of interest" description="Disordered" evidence="18">
    <location>
        <begin position="595"/>
        <end position="621"/>
    </location>
</feature>
<dbReference type="CDD" id="cd15531">
    <property type="entry name" value="PHD1_CHD_II"/>
    <property type="match status" value="1"/>
</dbReference>
<evidence type="ECO:0000259" key="19">
    <source>
        <dbReference type="PROSITE" id="PS50013"/>
    </source>
</evidence>
<comment type="similarity">
    <text evidence="2">Belongs to the SNF2/RAD54 helicase family.</text>
</comment>
<dbReference type="FunFam" id="2.40.50.40:FF:000003">
    <property type="entry name" value="chromodomain-helicase-DNA-binding protein 3 isoform X1"/>
    <property type="match status" value="1"/>
</dbReference>
<feature type="compositionally biased region" description="Basic residues" evidence="18">
    <location>
        <begin position="326"/>
        <end position="339"/>
    </location>
</feature>
<dbReference type="FunFam" id="3.30.40.10:FF:000001">
    <property type="entry name" value="chromodomain-helicase-DNA-binding protein 3 isoform X1"/>
    <property type="match status" value="1"/>
</dbReference>
<dbReference type="GO" id="GO:0005524">
    <property type="term" value="F:ATP binding"/>
    <property type="evidence" value="ECO:0007669"/>
    <property type="project" value="UniProtKB-KW"/>
</dbReference>
<dbReference type="Gene3D" id="3.40.50.10810">
    <property type="entry name" value="Tandem AAA-ATPase domain"/>
    <property type="match status" value="1"/>
</dbReference>
<keyword evidence="24" id="KW-1185">Reference proteome</keyword>
<evidence type="ECO:0000256" key="7">
    <source>
        <dbReference type="ARBA" id="ARBA00022771"/>
    </source>
</evidence>
<keyword evidence="8" id="KW-0378">Hydrolase</keyword>
<keyword evidence="12" id="KW-0805">Transcription regulation</keyword>
<dbReference type="SUPFAM" id="SSF57903">
    <property type="entry name" value="FYVE/PHD zinc finger"/>
    <property type="match status" value="1"/>
</dbReference>
<organism evidence="23 24">
    <name type="scientific">Mastacembelus armatus</name>
    <name type="common">zig-zag eel</name>
    <dbReference type="NCBI Taxonomy" id="205130"/>
    <lineage>
        <taxon>Eukaryota</taxon>
        <taxon>Metazoa</taxon>
        <taxon>Chordata</taxon>
        <taxon>Craniata</taxon>
        <taxon>Vertebrata</taxon>
        <taxon>Euteleostomi</taxon>
        <taxon>Actinopterygii</taxon>
        <taxon>Neopterygii</taxon>
        <taxon>Teleostei</taxon>
        <taxon>Neoteleostei</taxon>
        <taxon>Acanthomorphata</taxon>
        <taxon>Anabantaria</taxon>
        <taxon>Synbranchiformes</taxon>
        <taxon>Mastacembelidae</taxon>
        <taxon>Mastacembelus</taxon>
    </lineage>
</organism>
<feature type="compositionally biased region" description="Basic residues" evidence="18">
    <location>
        <begin position="262"/>
        <end position="283"/>
    </location>
</feature>
<dbReference type="Gene3D" id="3.30.40.10">
    <property type="entry name" value="Zinc/RING finger domain, C3HC4 (zinc finger)"/>
    <property type="match status" value="1"/>
</dbReference>
<dbReference type="FunFam" id="3.40.50.10810:FF:000001">
    <property type="entry name" value="chromodomain-helicase-DNA-binding protein 3 isoform X1"/>
    <property type="match status" value="1"/>
</dbReference>
<keyword evidence="10" id="KW-0067">ATP-binding</keyword>
<dbReference type="GO" id="GO:0003682">
    <property type="term" value="F:chromatin binding"/>
    <property type="evidence" value="ECO:0007669"/>
    <property type="project" value="TreeGrafter"/>
</dbReference>
<dbReference type="InterPro" id="IPR016197">
    <property type="entry name" value="Chromo-like_dom_sf"/>
</dbReference>
<dbReference type="SMART" id="SM00487">
    <property type="entry name" value="DEXDc"/>
    <property type="match status" value="1"/>
</dbReference>
<feature type="compositionally biased region" description="Low complexity" evidence="18">
    <location>
        <begin position="1833"/>
        <end position="1846"/>
    </location>
</feature>
<dbReference type="InterPro" id="IPR012957">
    <property type="entry name" value="CHD_C2"/>
</dbReference>
<dbReference type="PANTHER" id="PTHR45623">
    <property type="entry name" value="CHROMODOMAIN-HELICASE-DNA-BINDING PROTEIN 3-RELATED-RELATED"/>
    <property type="match status" value="1"/>
</dbReference>
<feature type="region of interest" description="Disordered" evidence="18">
    <location>
        <begin position="403"/>
        <end position="426"/>
    </location>
</feature>
<feature type="compositionally biased region" description="Basic and acidic residues" evidence="18">
    <location>
        <begin position="10"/>
        <end position="21"/>
    </location>
</feature>
<feature type="region of interest" description="Disordered" evidence="18">
    <location>
        <begin position="487"/>
        <end position="512"/>
    </location>
</feature>
<feature type="region of interest" description="Disordered" evidence="18">
    <location>
        <begin position="1489"/>
        <end position="1553"/>
    </location>
</feature>
<dbReference type="Gene3D" id="1.10.10.60">
    <property type="entry name" value="Homeodomain-like"/>
    <property type="match status" value="1"/>
</dbReference>
<feature type="region of interest" description="Disordered" evidence="18">
    <location>
        <begin position="1438"/>
        <end position="1459"/>
    </location>
</feature>
<dbReference type="PROSITE" id="PS50016">
    <property type="entry name" value="ZF_PHD_2"/>
    <property type="match status" value="1"/>
</dbReference>
<feature type="compositionally biased region" description="Acidic residues" evidence="18">
    <location>
        <begin position="409"/>
        <end position="426"/>
    </location>
</feature>
<feature type="compositionally biased region" description="Low complexity" evidence="18">
    <location>
        <begin position="315"/>
        <end position="325"/>
    </location>
</feature>
<dbReference type="GO" id="GO:0008270">
    <property type="term" value="F:zinc ion binding"/>
    <property type="evidence" value="ECO:0007669"/>
    <property type="project" value="UniProtKB-KW"/>
</dbReference>
<dbReference type="InterPro" id="IPR000330">
    <property type="entry name" value="SNF2_N"/>
</dbReference>
<evidence type="ECO:0000256" key="14">
    <source>
        <dbReference type="ARBA" id="ARBA00023163"/>
    </source>
</evidence>
<dbReference type="CDD" id="cd18793">
    <property type="entry name" value="SF2_C_SNF"/>
    <property type="match status" value="1"/>
</dbReference>
<keyword evidence="5" id="KW-0677">Repeat</keyword>
<evidence type="ECO:0000256" key="10">
    <source>
        <dbReference type="ARBA" id="ARBA00022840"/>
    </source>
</evidence>
<dbReference type="Pfam" id="PF00176">
    <property type="entry name" value="SNF2-rel_dom"/>
    <property type="match status" value="1"/>
</dbReference>
<dbReference type="GO" id="GO:0042393">
    <property type="term" value="F:histone binding"/>
    <property type="evidence" value="ECO:0007669"/>
    <property type="project" value="TreeGrafter"/>
</dbReference>
<dbReference type="PROSITE" id="PS51192">
    <property type="entry name" value="HELICASE_ATP_BIND_1"/>
    <property type="match status" value="1"/>
</dbReference>
<feature type="compositionally biased region" description="Low complexity" evidence="18">
    <location>
        <begin position="223"/>
        <end position="242"/>
    </location>
</feature>
<name>A0A7N8Y3Q6_9TELE</name>
<reference evidence="23" key="2">
    <citation type="submission" date="2025-09" db="UniProtKB">
        <authorList>
            <consortium name="Ensembl"/>
        </authorList>
    </citation>
    <scope>IDENTIFICATION</scope>
</reference>
<evidence type="ECO:0000256" key="15">
    <source>
        <dbReference type="ARBA" id="ARBA00023242"/>
    </source>
</evidence>
<dbReference type="Ensembl" id="ENSMAMT00000037132.1">
    <property type="protein sequence ID" value="ENSMAMP00000061798.1"/>
    <property type="gene ID" value="ENSMAMG00000002584.2"/>
</dbReference>
<dbReference type="SMART" id="SM01147">
    <property type="entry name" value="DUF1087"/>
    <property type="match status" value="1"/>
</dbReference>
<dbReference type="InterPro" id="IPR019787">
    <property type="entry name" value="Znf_PHD-finger"/>
</dbReference>
<feature type="domain" description="Helicase ATP-binding" evidence="21">
    <location>
        <begin position="652"/>
        <end position="836"/>
    </location>
</feature>
<feature type="region of interest" description="Disordered" evidence="18">
    <location>
        <begin position="1824"/>
        <end position="1846"/>
    </location>
</feature>
<feature type="compositionally biased region" description="Polar residues" evidence="18">
    <location>
        <begin position="1445"/>
        <end position="1457"/>
    </location>
</feature>
<keyword evidence="13" id="KW-0238">DNA-binding</keyword>
<dbReference type="InterPro" id="IPR001650">
    <property type="entry name" value="Helicase_C-like"/>
</dbReference>
<dbReference type="Pfam" id="PF06461">
    <property type="entry name" value="CHDII_SANT-like"/>
    <property type="match status" value="1"/>
</dbReference>
<comment type="subcellular location">
    <subcellularLocation>
        <location evidence="1">Nucleus</location>
    </subcellularLocation>
</comment>
<evidence type="ECO:0000256" key="16">
    <source>
        <dbReference type="ARBA" id="ARBA00049360"/>
    </source>
</evidence>
<evidence type="ECO:0000256" key="5">
    <source>
        <dbReference type="ARBA" id="ARBA00022737"/>
    </source>
</evidence>
<feature type="region of interest" description="Disordered" evidence="18">
    <location>
        <begin position="217"/>
        <end position="348"/>
    </location>
</feature>
<dbReference type="Gene3D" id="2.40.50.40">
    <property type="match status" value="1"/>
</dbReference>
<feature type="domain" description="Chromo" evidence="19">
    <location>
        <begin position="535"/>
        <end position="570"/>
    </location>
</feature>
<dbReference type="InterPro" id="IPR001965">
    <property type="entry name" value="Znf_PHD"/>
</dbReference>
<keyword evidence="15" id="KW-0539">Nucleus</keyword>
<dbReference type="PROSITE" id="PS01359">
    <property type="entry name" value="ZF_PHD_1"/>
    <property type="match status" value="1"/>
</dbReference>
<evidence type="ECO:0000256" key="2">
    <source>
        <dbReference type="ARBA" id="ARBA00007025"/>
    </source>
</evidence>
<dbReference type="SUPFAM" id="SSF52540">
    <property type="entry name" value="P-loop containing nucleoside triphosphate hydrolases"/>
    <property type="match status" value="2"/>
</dbReference>
<evidence type="ECO:0000256" key="9">
    <source>
        <dbReference type="ARBA" id="ARBA00022833"/>
    </source>
</evidence>
<evidence type="ECO:0000313" key="24">
    <source>
        <dbReference type="Proteomes" id="UP000261640"/>
    </source>
</evidence>
<dbReference type="InterPro" id="IPR038718">
    <property type="entry name" value="SNF2-like_sf"/>
</dbReference>
<feature type="compositionally biased region" description="Low complexity" evidence="18">
    <location>
        <begin position="117"/>
        <end position="128"/>
    </location>
</feature>
<dbReference type="InterPro" id="IPR023780">
    <property type="entry name" value="Chromo_domain"/>
</dbReference>
<keyword evidence="14" id="KW-0804">Transcription</keyword>
<dbReference type="PROSITE" id="PS00690">
    <property type="entry name" value="DEAH_ATP_HELICASE"/>
    <property type="match status" value="1"/>
</dbReference>
<evidence type="ECO:0000256" key="18">
    <source>
        <dbReference type="SAM" id="MobiDB-lite"/>
    </source>
</evidence>
<evidence type="ECO:0000256" key="13">
    <source>
        <dbReference type="ARBA" id="ARBA00023125"/>
    </source>
</evidence>
<evidence type="ECO:0000256" key="1">
    <source>
        <dbReference type="ARBA" id="ARBA00004123"/>
    </source>
</evidence>
<dbReference type="Gene3D" id="3.40.50.300">
    <property type="entry name" value="P-loop containing nucleotide triphosphate hydrolases"/>
    <property type="match status" value="1"/>
</dbReference>
<dbReference type="GO" id="GO:0003677">
    <property type="term" value="F:DNA binding"/>
    <property type="evidence" value="ECO:0007669"/>
    <property type="project" value="UniProtKB-KW"/>
</dbReference>
<feature type="region of interest" description="Disordered" evidence="18">
    <location>
        <begin position="1"/>
        <end position="156"/>
    </location>
</feature>
<evidence type="ECO:0000259" key="22">
    <source>
        <dbReference type="PROSITE" id="PS51194"/>
    </source>
</evidence>
<dbReference type="GO" id="GO:0016887">
    <property type="term" value="F:ATP hydrolysis activity"/>
    <property type="evidence" value="ECO:0007669"/>
    <property type="project" value="TreeGrafter"/>
</dbReference>
<dbReference type="InterPro" id="IPR049730">
    <property type="entry name" value="SNF2/RAD54-like_C"/>
</dbReference>
<dbReference type="InterPro" id="IPR009462">
    <property type="entry name" value="CHD_II_SANT-like"/>
</dbReference>
<dbReference type="FunFam" id="1.10.10.60:FF:000037">
    <property type="entry name" value="chromodomain-helicase-DNA-binding protein 3 isoform X1"/>
    <property type="match status" value="1"/>
</dbReference>
<keyword evidence="6" id="KW-0547">Nucleotide-binding</keyword>
<dbReference type="PANTHER" id="PTHR45623:SF59">
    <property type="entry name" value="DNA HELICASE"/>
    <property type="match status" value="1"/>
</dbReference>
<dbReference type="InterPro" id="IPR012958">
    <property type="entry name" value="CHD_N"/>
</dbReference>
<feature type="compositionally biased region" description="Basic and acidic residues" evidence="18">
    <location>
        <begin position="48"/>
        <end position="65"/>
    </location>
</feature>
<feature type="compositionally biased region" description="Acidic residues" evidence="18">
    <location>
        <begin position="136"/>
        <end position="146"/>
    </location>
</feature>
<dbReference type="Pfam" id="PF00628">
    <property type="entry name" value="PHD"/>
    <property type="match status" value="1"/>
</dbReference>
<dbReference type="Pfam" id="PF00271">
    <property type="entry name" value="Helicase_C"/>
    <property type="match status" value="1"/>
</dbReference>
<dbReference type="Pfam" id="PF08074">
    <property type="entry name" value="CHDCT2"/>
    <property type="match status" value="1"/>
</dbReference>
<dbReference type="Pfam" id="PF08073">
    <property type="entry name" value="CHDNT"/>
    <property type="match status" value="1"/>
</dbReference>
<proteinExistence type="inferred from homology"/>
<reference evidence="23" key="1">
    <citation type="submission" date="2025-08" db="UniProtKB">
        <authorList>
            <consortium name="Ensembl"/>
        </authorList>
    </citation>
    <scope>IDENTIFICATION</scope>
</reference>
<protein>
    <submittedName>
        <fullName evidence="23">Chromodomain helicase DNA binding protein 4b</fullName>
    </submittedName>
</protein>
<sequence>MSGSEDEREDFGAPDEHSLLHDEDEPEDAVSDVEEVPKSKKKKKAKKSSRESRSSKRQRPIREELPVSSPEHLIGVEEAERDADEGGVRSESEGSDYAPGRKKKKRSSSAKDKKKGGAAAEKGGSSSSKSKRKEPEPEDDEDDDDDCQPKSSSQLLEAWGMKDIDHVFSQEDYSSLTNYKAFSQFVRPLIAAKNPKIAVSKMMTLMMAKWREFSTNNPLKTGAATSFTPASTPAAAPTSAAPPAAPAPPLRKAKTKEGKGPNARKKSKPAPKPPPKPKPKKVAPLKIKLGGLNNKRKRSSSDEDEPDVDSDFDDGSFSVSDGSSRSSRKKKSKSSKKKKKEDGDGYETDHQDYCEVCQQGGEIILCDTCPRAYHMVCLDPDMEKAPEGKWSCPHCEKEGIQWEARDDLSEAEGEDDEDRRDEGVEEEDDHHIEYCRRIQVCCGIFLLPPLTFRTNKHSRVLDGPFFSSVILSQLELNCQVMFRNYQRKTDMDEPPPVDFGGEGDDNKSTKRKNKDPLFVRMEEEICRFGVKMEWLMIHRILNHSVDKKNNVHYLIKWRDLPYDQSTWESEDMDIPEYDTYKQTYWNHRELMMGEEGRPGKKLKKPVKVKKAERPPANPVVDPTIKFDRQPDYLDSTGGTLHPYQLEGLNWLRFSWAQATDTILADEMGLGKTVQTAVFLYSLYKEGHSKGPFLVSAPLSTIINWEREFEMWAPDMYVVTYVGDKDSRAVIRENEFSFEGNAIRGGKKASKMKKDSPVKFHVLLTSYELITIDQAVLGSIEWACLVVDEAHRLKNNQSKFFRVLNNYPLQHKLLLTGTPLQNNLEELFHLLNFLTPERFNNLEGFLEEFADIAKEDQIKKLHDMLGPHMLRRLKADVFKHMPSKTELIVRVELSPMQKKYYKFILTRNFEALNTRGGGNQVSLLNVVMDLKKCCNHPYLFPAAATEAPKLPNGMYEGTALTKASGKLMLLHKMMKRLKEGGHRVLIFSQMTKMLDLLEDFLENEGYKYERIDGGVTGNLRQEAIDRFNAPGAPQFAFLLSTRAGGLGINLASADTVIIYDSDWNPHNDIQAFSRAHRIGQNRKVMIYRFVTKASVEERITQVAKKKMMLTHLVVRPGLGSKTGSMSKQELDDILKFGTEELFKDEVGDGDNKEDDSSVIHYDDHAIDRLLDRNQDATEDTELQSMNEYLSSFKVAQYVEEEVEREVIKQEESVDPDYWEKLLRHHYEQQQEDLARNLGKGKRTRKPVNYIDGSQEDRDWQEDQSDNQSDYSVASEEGDEDFDERTEANARRPNRKGLRNDRDKPLPPLLARVGGNIEVLGFNARQRKAFLNAVMRYGMPPQDAFTNQWLVRDLRGKSEKEFKAYVSLFMRHLCEPGADGAETFADGVPREGLSRQHVLTRIGVMSLIRKKVQEFEHVNGQWSMPWMAELEENKRAAALAAGEDPKTPSTGTPADTQPNTPIPGTYLHICLSISTFEDFDLMHFLSEKSPVAEKKEGEVDSSAGKEEKEKEAGDGNEGKEKEAEDMSKEKEEKDKNSDMEKDTFDGVKGEGVEGKTESDEVNVLWLKTGKNVISLFLTDQKEEKDGIKTDESGKLQNGENAKDGGTPASVVNISEEKRKATKQRFMFNIADGGFTELHSLWQNEERAATVTKKTFEIWHRRHDYWLLAGIIQHGYARWQDVQNDVRFAILNEPFKGEMSRGNFLEIKNKFLARRFKLLEQALVIEEQLRRAAYLNMTEDPAHPSMALNTRFSEVECLAESHQHLSKESMSGNKPANAVLHKVLKQLEELLSDMKADVTRLPATIARIPPVAVRLQMSERNILSRLASRGPDVTAQNQSQTSQQMQVPR</sequence>
<feature type="region of interest" description="Disordered" evidence="18">
    <location>
        <begin position="1582"/>
        <end position="1606"/>
    </location>
</feature>
<keyword evidence="4" id="KW-0479">Metal-binding</keyword>
<evidence type="ECO:0000256" key="8">
    <source>
        <dbReference type="ARBA" id="ARBA00022801"/>
    </source>
</evidence>
<feature type="compositionally biased region" description="Basic and acidic residues" evidence="18">
    <location>
        <begin position="1582"/>
        <end position="1591"/>
    </location>
</feature>
<evidence type="ECO:0000259" key="20">
    <source>
        <dbReference type="PROSITE" id="PS50016"/>
    </source>
</evidence>
<dbReference type="InterPro" id="IPR013083">
    <property type="entry name" value="Znf_RING/FYVE/PHD"/>
</dbReference>
<evidence type="ECO:0000256" key="12">
    <source>
        <dbReference type="ARBA" id="ARBA00023015"/>
    </source>
</evidence>
<dbReference type="FunFam" id="3.40.50.300:FF:000015">
    <property type="entry name" value="chromodomain-helicase-DNA-binding protein 9 isoform X1"/>
    <property type="match status" value="1"/>
</dbReference>
<dbReference type="SMART" id="SM00490">
    <property type="entry name" value="HELICc"/>
    <property type="match status" value="1"/>
</dbReference>
<dbReference type="InterPro" id="IPR019786">
    <property type="entry name" value="Zinc_finger_PHD-type_CS"/>
</dbReference>
<dbReference type="Pfam" id="PF06465">
    <property type="entry name" value="DUF1087"/>
    <property type="match status" value="1"/>
</dbReference>
<keyword evidence="9" id="KW-0862">Zinc</keyword>
<dbReference type="InterPro" id="IPR014001">
    <property type="entry name" value="Helicase_ATP-bd"/>
</dbReference>